<dbReference type="RefSeq" id="XP_024549102.1">
    <property type="nucleotide sequence ID" value="XM_024693316.1"/>
</dbReference>
<dbReference type="EMBL" id="CP009810">
    <property type="protein sequence ID" value="ATZ50591.1"/>
    <property type="molecule type" value="Genomic_DNA"/>
</dbReference>
<dbReference type="AlphaFoldDB" id="A0A384JJF6"/>
<dbReference type="GeneID" id="5440796"/>
<dbReference type="Proteomes" id="UP000001798">
    <property type="component" value="Chromosome 6"/>
</dbReference>
<sequence>MISKNNVTSVPLQQFNTSTFQVDDKQKMEIERKDYIELARFLFGNNWLFAKMILTFLCHKKCFPPSLSLGSRAAESLIVGTNLAAAYISDISENKMMPESRYTSMEQRINQNEVYETLGILRSWESFAGSENYQLDGSFNLFITEFRRPDFVNKIWCDHPSRTTVSFSVTNPPRVIKLMKIIYDDAQWEYTKLALEWGFTRTNYTETKITRLHAEGCKVAEEYRRLLTSRNVAEEEVNKALRKYLDERCFDINETDVEATFDVVQAWDYYMSQNGDKISKFLEDVGNIDRD</sequence>
<evidence type="ECO:0000313" key="1">
    <source>
        <dbReference type="EMBL" id="ATZ50591.1"/>
    </source>
</evidence>
<proteinExistence type="predicted"/>
<keyword evidence="2" id="KW-1185">Reference proteome</keyword>
<dbReference type="OrthoDB" id="3510579at2759"/>
<dbReference type="KEGG" id="bfu:BCIN_06g00880"/>
<organism evidence="1 2">
    <name type="scientific">Botryotinia fuckeliana (strain B05.10)</name>
    <name type="common">Noble rot fungus</name>
    <name type="synonym">Botrytis cinerea</name>
    <dbReference type="NCBI Taxonomy" id="332648"/>
    <lineage>
        <taxon>Eukaryota</taxon>
        <taxon>Fungi</taxon>
        <taxon>Dikarya</taxon>
        <taxon>Ascomycota</taxon>
        <taxon>Pezizomycotina</taxon>
        <taxon>Leotiomycetes</taxon>
        <taxon>Helotiales</taxon>
        <taxon>Sclerotiniaceae</taxon>
        <taxon>Botrytis</taxon>
    </lineage>
</organism>
<reference evidence="1 2" key="1">
    <citation type="journal article" date="2011" name="PLoS Genet.">
        <title>Genomic analysis of the necrotrophic fungal pathogens Sclerotinia sclerotiorum and Botrytis cinerea.</title>
        <authorList>
            <person name="Amselem J."/>
            <person name="Cuomo C.A."/>
            <person name="van Kan J.A."/>
            <person name="Viaud M."/>
            <person name="Benito E.P."/>
            <person name="Couloux A."/>
            <person name="Coutinho P.M."/>
            <person name="de Vries R.P."/>
            <person name="Dyer P.S."/>
            <person name="Fillinger S."/>
            <person name="Fournier E."/>
            <person name="Gout L."/>
            <person name="Hahn M."/>
            <person name="Kohn L."/>
            <person name="Lapalu N."/>
            <person name="Plummer K.M."/>
            <person name="Pradier J.M."/>
            <person name="Quevillon E."/>
            <person name="Sharon A."/>
            <person name="Simon A."/>
            <person name="ten Have A."/>
            <person name="Tudzynski B."/>
            <person name="Tudzynski P."/>
            <person name="Wincker P."/>
            <person name="Andrew M."/>
            <person name="Anthouard V."/>
            <person name="Beever R.E."/>
            <person name="Beffa R."/>
            <person name="Benoit I."/>
            <person name="Bouzid O."/>
            <person name="Brault B."/>
            <person name="Chen Z."/>
            <person name="Choquer M."/>
            <person name="Collemare J."/>
            <person name="Cotton P."/>
            <person name="Danchin E.G."/>
            <person name="Da Silva C."/>
            <person name="Gautier A."/>
            <person name="Giraud C."/>
            <person name="Giraud T."/>
            <person name="Gonzalez C."/>
            <person name="Grossetete S."/>
            <person name="Guldener U."/>
            <person name="Henrissat B."/>
            <person name="Howlett B.J."/>
            <person name="Kodira C."/>
            <person name="Kretschmer M."/>
            <person name="Lappartient A."/>
            <person name="Leroch M."/>
            <person name="Levis C."/>
            <person name="Mauceli E."/>
            <person name="Neuveglise C."/>
            <person name="Oeser B."/>
            <person name="Pearson M."/>
            <person name="Poulain J."/>
            <person name="Poussereau N."/>
            <person name="Quesneville H."/>
            <person name="Rascle C."/>
            <person name="Schumacher J."/>
            <person name="Segurens B."/>
            <person name="Sexton A."/>
            <person name="Silva E."/>
            <person name="Sirven C."/>
            <person name="Soanes D.M."/>
            <person name="Talbot N.J."/>
            <person name="Templeton M."/>
            <person name="Yandava C."/>
            <person name="Yarden O."/>
            <person name="Zeng Q."/>
            <person name="Rollins J.A."/>
            <person name="Lebrun M.H."/>
            <person name="Dickman M."/>
        </authorList>
    </citation>
    <scope>NUCLEOTIDE SEQUENCE [LARGE SCALE GENOMIC DNA]</scope>
    <source>
        <strain evidence="1 2">B05.10</strain>
    </source>
</reference>
<evidence type="ECO:0000313" key="2">
    <source>
        <dbReference type="Proteomes" id="UP000001798"/>
    </source>
</evidence>
<reference evidence="1 2" key="3">
    <citation type="journal article" date="2017" name="Mol. Plant Pathol.">
        <title>A gapless genome sequence of the fungus Botrytis cinerea.</title>
        <authorList>
            <person name="Van Kan J.A."/>
            <person name="Stassen J.H."/>
            <person name="Mosbach A."/>
            <person name="Van Der Lee T.A."/>
            <person name="Faino L."/>
            <person name="Farmer A.D."/>
            <person name="Papasotiriou D.G."/>
            <person name="Zhou S."/>
            <person name="Seidl M.F."/>
            <person name="Cottam E."/>
            <person name="Edel D."/>
            <person name="Hahn M."/>
            <person name="Schwartz D.C."/>
            <person name="Dietrich R.A."/>
            <person name="Widdison S."/>
            <person name="Scalliet G."/>
        </authorList>
    </citation>
    <scope>NUCLEOTIDE SEQUENCE [LARGE SCALE GENOMIC DNA]</scope>
    <source>
        <strain evidence="1 2">B05.10</strain>
    </source>
</reference>
<protein>
    <submittedName>
        <fullName evidence="1">Uncharacterized protein</fullName>
    </submittedName>
</protein>
<gene>
    <name evidence="1" type="ORF">BCIN_06g00880</name>
</gene>
<accession>A0A384JJF6</accession>
<reference evidence="1 2" key="2">
    <citation type="journal article" date="2012" name="Eukaryot. Cell">
        <title>Genome update of Botrytis cinerea strains B05.10 and T4.</title>
        <authorList>
            <person name="Staats M."/>
            <person name="van Kan J.A."/>
        </authorList>
    </citation>
    <scope>NUCLEOTIDE SEQUENCE [LARGE SCALE GENOMIC DNA]</scope>
    <source>
        <strain evidence="1 2">B05.10</strain>
    </source>
</reference>
<name>A0A384JJF6_BOTFB</name>
<dbReference type="VEuPathDB" id="FungiDB:Bcin06g00880"/>